<evidence type="ECO:0008006" key="3">
    <source>
        <dbReference type="Google" id="ProtNLM"/>
    </source>
</evidence>
<dbReference type="AlphaFoldDB" id="A0A7W7ZN61"/>
<dbReference type="Proteomes" id="UP000584867">
    <property type="component" value="Unassembled WGS sequence"/>
</dbReference>
<dbReference type="Gene3D" id="3.30.559.10">
    <property type="entry name" value="Chloramphenicol acetyltransferase-like domain"/>
    <property type="match status" value="1"/>
</dbReference>
<dbReference type="EMBL" id="JACHIO010000003">
    <property type="protein sequence ID" value="MBB5062669.1"/>
    <property type="molecule type" value="Genomic_DNA"/>
</dbReference>
<evidence type="ECO:0000313" key="1">
    <source>
        <dbReference type="EMBL" id="MBB5062669.1"/>
    </source>
</evidence>
<dbReference type="InterPro" id="IPR023213">
    <property type="entry name" value="CAT-like_dom_sf"/>
</dbReference>
<dbReference type="SUPFAM" id="SSF52777">
    <property type="entry name" value="CoA-dependent acyltransferases"/>
    <property type="match status" value="2"/>
</dbReference>
<reference evidence="1 2" key="1">
    <citation type="submission" date="2020-08" db="EMBL/GenBank/DDBJ databases">
        <title>Genomic Encyclopedia of Type Strains, Phase IV (KMG-V): Genome sequencing to study the core and pangenomes of soil and plant-associated prokaryotes.</title>
        <authorList>
            <person name="Whitman W."/>
        </authorList>
    </citation>
    <scope>NUCLEOTIDE SEQUENCE [LARGE SCALE GENOMIC DNA]</scope>
    <source>
        <strain evidence="1 2">X5P3</strain>
    </source>
</reference>
<comment type="caution">
    <text evidence="1">The sequence shown here is derived from an EMBL/GenBank/DDBJ whole genome shotgun (WGS) entry which is preliminary data.</text>
</comment>
<organism evidence="1 2">
    <name type="scientific">Granulicella mallensis</name>
    <dbReference type="NCBI Taxonomy" id="940614"/>
    <lineage>
        <taxon>Bacteria</taxon>
        <taxon>Pseudomonadati</taxon>
        <taxon>Acidobacteriota</taxon>
        <taxon>Terriglobia</taxon>
        <taxon>Terriglobales</taxon>
        <taxon>Acidobacteriaceae</taxon>
        <taxon>Granulicella</taxon>
    </lineage>
</organism>
<dbReference type="RefSeq" id="WP_184253250.1">
    <property type="nucleotide sequence ID" value="NZ_JACHIO010000003.1"/>
</dbReference>
<proteinExistence type="predicted"/>
<evidence type="ECO:0000313" key="2">
    <source>
        <dbReference type="Proteomes" id="UP000584867"/>
    </source>
</evidence>
<dbReference type="Gene3D" id="3.30.559.30">
    <property type="entry name" value="Nonribosomal peptide synthetase, condensation domain"/>
    <property type="match status" value="1"/>
</dbReference>
<name>A0A7W7ZN61_9BACT</name>
<accession>A0A7W7ZN61</accession>
<gene>
    <name evidence="1" type="ORF">HDF15_000999</name>
</gene>
<protein>
    <recommendedName>
        <fullName evidence="3">Condensation domain protein</fullName>
    </recommendedName>
</protein>
<sequence>MDFEVFSYEVHPDLDSILSDRIVPSFEFGDGGLARIALYHGPTRSIVVIAAHHAASDGRTLVMMMRDLVAGASGNDIGLPLRALPPLTELLGMPSPEPYTNLLTLEETALRSEPERPAVKVTHHKLGADEFSVLLSRCKAESTTVQGALVAAFILAGRELSEFWRSRPVVCLSPIDYRSLLGVEGSAGVPIGVHPTVSTPEETKKGIRFWDLARATKSDMLKSQTKEGAIAGVEYAARFVLREGNPYDVRTVDPEHLLDHDLMVSNYGNYGHDMQFGSLMVRALYPAVTFPMKETQSISLLTLDGVLHITHSSRTRLTGLWDHARELLIAASTETVSK</sequence>